<sequence>MCLVEVKKSPRPVASCTMPAIPVCCADAIVSTFVKFAKDVAGIQDFGYARLWKWRGNWVTRVKLEEVLS</sequence>
<name>A0A2P5BB54_TREOI</name>
<evidence type="ECO:0000313" key="2">
    <source>
        <dbReference type="Proteomes" id="UP000237000"/>
    </source>
</evidence>
<dbReference type="OrthoDB" id="10249365at2759"/>
<dbReference type="InParanoid" id="A0A2P5BB54"/>
<dbReference type="AlphaFoldDB" id="A0A2P5BB54"/>
<dbReference type="Proteomes" id="UP000237000">
    <property type="component" value="Unassembled WGS sequence"/>
</dbReference>
<accession>A0A2P5BB54</accession>
<keyword evidence="2" id="KW-1185">Reference proteome</keyword>
<dbReference type="EMBL" id="JXTC01000562">
    <property type="protein sequence ID" value="PON46010.1"/>
    <property type="molecule type" value="Genomic_DNA"/>
</dbReference>
<protein>
    <submittedName>
        <fullName evidence="1">Uncharacterized protein</fullName>
    </submittedName>
</protein>
<organism evidence="1 2">
    <name type="scientific">Trema orientale</name>
    <name type="common">Charcoal tree</name>
    <name type="synonym">Celtis orientalis</name>
    <dbReference type="NCBI Taxonomy" id="63057"/>
    <lineage>
        <taxon>Eukaryota</taxon>
        <taxon>Viridiplantae</taxon>
        <taxon>Streptophyta</taxon>
        <taxon>Embryophyta</taxon>
        <taxon>Tracheophyta</taxon>
        <taxon>Spermatophyta</taxon>
        <taxon>Magnoliopsida</taxon>
        <taxon>eudicotyledons</taxon>
        <taxon>Gunneridae</taxon>
        <taxon>Pentapetalae</taxon>
        <taxon>rosids</taxon>
        <taxon>fabids</taxon>
        <taxon>Rosales</taxon>
        <taxon>Cannabaceae</taxon>
        <taxon>Trema</taxon>
    </lineage>
</organism>
<proteinExistence type="predicted"/>
<comment type="caution">
    <text evidence="1">The sequence shown here is derived from an EMBL/GenBank/DDBJ whole genome shotgun (WGS) entry which is preliminary data.</text>
</comment>
<reference evidence="2" key="1">
    <citation type="submission" date="2016-06" db="EMBL/GenBank/DDBJ databases">
        <title>Parallel loss of symbiosis genes in relatives of nitrogen-fixing non-legume Parasponia.</title>
        <authorList>
            <person name="Van Velzen R."/>
            <person name="Holmer R."/>
            <person name="Bu F."/>
            <person name="Rutten L."/>
            <person name="Van Zeijl A."/>
            <person name="Liu W."/>
            <person name="Santuari L."/>
            <person name="Cao Q."/>
            <person name="Sharma T."/>
            <person name="Shen D."/>
            <person name="Roswanjaya Y."/>
            <person name="Wardhani T."/>
            <person name="Kalhor M.S."/>
            <person name="Jansen J."/>
            <person name="Van den Hoogen J."/>
            <person name="Gungor B."/>
            <person name="Hartog M."/>
            <person name="Hontelez J."/>
            <person name="Verver J."/>
            <person name="Yang W.-C."/>
            <person name="Schijlen E."/>
            <person name="Repin R."/>
            <person name="Schilthuizen M."/>
            <person name="Schranz E."/>
            <person name="Heidstra R."/>
            <person name="Miyata K."/>
            <person name="Fedorova E."/>
            <person name="Kohlen W."/>
            <person name="Bisseling T."/>
            <person name="Smit S."/>
            <person name="Geurts R."/>
        </authorList>
    </citation>
    <scope>NUCLEOTIDE SEQUENCE [LARGE SCALE GENOMIC DNA]</scope>
    <source>
        <strain evidence="2">cv. RG33-2</strain>
    </source>
</reference>
<evidence type="ECO:0000313" key="1">
    <source>
        <dbReference type="EMBL" id="PON46010.1"/>
    </source>
</evidence>
<gene>
    <name evidence="1" type="ORF">TorRG33x02_327250</name>
</gene>